<accession>A0A8H3FX40</accession>
<dbReference type="Gene3D" id="3.30.460.10">
    <property type="entry name" value="Beta Polymerase, domain 2"/>
    <property type="match status" value="1"/>
</dbReference>
<feature type="region of interest" description="Disordered" evidence="5">
    <location>
        <begin position="274"/>
        <end position="349"/>
    </location>
</feature>
<gene>
    <name evidence="8" type="ORF">IMSHALPRED_008948</name>
</gene>
<protein>
    <recommendedName>
        <fullName evidence="2">polynucleotide adenylyltransferase</fullName>
        <ecNumber evidence="2">2.7.7.19</ecNumber>
    </recommendedName>
</protein>
<evidence type="ECO:0000256" key="5">
    <source>
        <dbReference type="SAM" id="MobiDB-lite"/>
    </source>
</evidence>
<keyword evidence="9" id="KW-1185">Reference proteome</keyword>
<feature type="compositionally biased region" description="Basic residues" evidence="5">
    <location>
        <begin position="833"/>
        <end position="842"/>
    </location>
</feature>
<feature type="compositionally biased region" description="Basic and acidic residues" evidence="5">
    <location>
        <begin position="938"/>
        <end position="959"/>
    </location>
</feature>
<dbReference type="PANTHER" id="PTHR23092:SF15">
    <property type="entry name" value="INACTIVE NON-CANONICAL POLY(A) RNA POLYMERASE PROTEIN TRF4-2-RELATED"/>
    <property type="match status" value="1"/>
</dbReference>
<feature type="domain" description="PAP-associated" evidence="6">
    <location>
        <begin position="644"/>
        <end position="708"/>
    </location>
</feature>
<dbReference type="Proteomes" id="UP000664534">
    <property type="component" value="Unassembled WGS sequence"/>
</dbReference>
<evidence type="ECO:0000259" key="7">
    <source>
        <dbReference type="Pfam" id="PF22600"/>
    </source>
</evidence>
<dbReference type="EC" id="2.7.7.19" evidence="2"/>
<evidence type="ECO:0000313" key="9">
    <source>
        <dbReference type="Proteomes" id="UP000664534"/>
    </source>
</evidence>
<feature type="compositionally biased region" description="Basic and acidic residues" evidence="5">
    <location>
        <begin position="96"/>
        <end position="106"/>
    </location>
</feature>
<dbReference type="GO" id="GO:0031123">
    <property type="term" value="P:RNA 3'-end processing"/>
    <property type="evidence" value="ECO:0007669"/>
    <property type="project" value="TreeGrafter"/>
</dbReference>
<dbReference type="SUPFAM" id="SSF81301">
    <property type="entry name" value="Nucleotidyltransferase"/>
    <property type="match status" value="1"/>
</dbReference>
<organism evidence="8 9">
    <name type="scientific">Imshaugia aleurites</name>
    <dbReference type="NCBI Taxonomy" id="172621"/>
    <lineage>
        <taxon>Eukaryota</taxon>
        <taxon>Fungi</taxon>
        <taxon>Dikarya</taxon>
        <taxon>Ascomycota</taxon>
        <taxon>Pezizomycotina</taxon>
        <taxon>Lecanoromycetes</taxon>
        <taxon>OSLEUM clade</taxon>
        <taxon>Lecanoromycetidae</taxon>
        <taxon>Lecanorales</taxon>
        <taxon>Lecanorineae</taxon>
        <taxon>Parmeliaceae</taxon>
        <taxon>Imshaugia</taxon>
    </lineage>
</organism>
<evidence type="ECO:0000256" key="2">
    <source>
        <dbReference type="ARBA" id="ARBA00012388"/>
    </source>
</evidence>
<dbReference type="GO" id="GO:0043634">
    <property type="term" value="P:polyadenylation-dependent ncRNA catabolic process"/>
    <property type="evidence" value="ECO:0007669"/>
    <property type="project" value="TreeGrafter"/>
</dbReference>
<sequence length="1063" mass="117915">MSSYRPNYGHQPPLYHNLPPRPLPRDMPPLPPGPPPPYDSYRNNDWRPEGRQQSMYPRNEFTFRNYDDAPQYPREQDYNRSNGSRQNAMPDNSWPRPRDQHRDNRNLNRPRGGHNFHRGRGNFGNYVAPSDRPLLRQRNETGSEQLLGMTEEQASIRRYMPVEDVSDSDDEPMDESDSDADDAEQNGDQSLEPPQKRRAVVGSGKRHGTDGDSEPKWSNPDPYTVLPPVDEESRKRKDVVKLIRKSDLHTATKASQHNQVAANDDFISFGFEDESALVPDEVPPSPSSIDRDDHGAGVPGAPSGPRQQFSHLESLHGQASGDAPGTYTKAETANSLGPPPTFSEVKPRVPEEIVVDTQASSGIEYSRGSNVSASLPYDDGALGSRKRTHNDEIKGEKVSPRKKAGFGQANGSVLPEWVPGQDTDPLPWLRRSGTMTANAGFRLHKEICDFYEFVRPRKFEQVIRQELLTRLQDVVSSQISNCNVYSFGSFAAGLYLPNADMDVVVISDSFRSSGHRVVCQSKKQLFGFGDFIKSSGIAQRGSVEVIGGAKVPLVKFVDRITMIKVDVSFENDTGVIANDTFTLWKKQFPAMPLLVTIIKQFLMMRGMNEVQHGGLGGFSVTCLVTSLLQNMPRVQSGELIPEENLGEILIEFLDFYGNQLDTRRTGITMDPPGYFDKITYQRPNLRGPVYQASKADRLAIIDPNKSDNDISGGSRNVMQIFHRFARAHLEILTAMRSPSRPSLLDWSLAGNYESFVWQRDHLRRLYRERWGTPEQDFVDTPDDPVGPKMRGGGKGQPLSETQGTATANMQDTGDAMSISSVIPEHPESDRLTKAKPTRKSRHTAAALTSKKTASASTSTPAEARATKRERGRMARAIALRQQFPAMQNIPDSITPSQRKMLILHHTQNAASTLQPTPSATNEDPANAGPAPLTQATKSKKEFTQEKQKKRADTLKEQYPDMKGIPPRIGQGRRKKLIAQYKARSSALAPAVTVPTSSSNAAAKGPRPKELPTQPRPPAHTSATSDSRSQRPTSYKMAGLSEERLAEVARNLASGSNDDPVMVD</sequence>
<dbReference type="InterPro" id="IPR045862">
    <property type="entry name" value="Trf4-like"/>
</dbReference>
<proteinExistence type="inferred from homology"/>
<keyword evidence="4" id="KW-0460">Magnesium</keyword>
<dbReference type="GO" id="GO:0005730">
    <property type="term" value="C:nucleolus"/>
    <property type="evidence" value="ECO:0007669"/>
    <property type="project" value="TreeGrafter"/>
</dbReference>
<keyword evidence="3" id="KW-0479">Metal-binding</keyword>
<evidence type="ECO:0000313" key="8">
    <source>
        <dbReference type="EMBL" id="CAF9932637.1"/>
    </source>
</evidence>
<feature type="compositionally biased region" description="Polar residues" evidence="5">
    <location>
        <begin position="912"/>
        <end position="923"/>
    </location>
</feature>
<feature type="region of interest" description="Disordered" evidence="5">
    <location>
        <begin position="1"/>
        <end position="238"/>
    </location>
</feature>
<comment type="similarity">
    <text evidence="1">Belongs to the DNA polymerase type-B-like family.</text>
</comment>
<dbReference type="SUPFAM" id="SSF81631">
    <property type="entry name" value="PAP/OAS1 substrate-binding domain"/>
    <property type="match status" value="1"/>
</dbReference>
<dbReference type="InterPro" id="IPR054708">
    <property type="entry name" value="MTPAP-like_central"/>
</dbReference>
<dbReference type="AlphaFoldDB" id="A0A8H3FX40"/>
<feature type="domain" description="Poly(A) RNA polymerase mitochondrial-like central palm" evidence="7">
    <location>
        <begin position="443"/>
        <end position="582"/>
    </location>
</feature>
<feature type="compositionally biased region" description="Polar residues" evidence="5">
    <location>
        <begin position="79"/>
        <end position="90"/>
    </location>
</feature>
<dbReference type="Pfam" id="PF03828">
    <property type="entry name" value="PAP_assoc"/>
    <property type="match status" value="1"/>
</dbReference>
<evidence type="ECO:0000256" key="4">
    <source>
        <dbReference type="ARBA" id="ARBA00022842"/>
    </source>
</evidence>
<feature type="compositionally biased region" description="Low complexity" evidence="5">
    <location>
        <begin position="843"/>
        <end position="863"/>
    </location>
</feature>
<evidence type="ECO:0000256" key="1">
    <source>
        <dbReference type="ARBA" id="ARBA00008593"/>
    </source>
</evidence>
<feature type="compositionally biased region" description="Acidic residues" evidence="5">
    <location>
        <begin position="164"/>
        <end position="185"/>
    </location>
</feature>
<reference evidence="8" key="1">
    <citation type="submission" date="2021-03" db="EMBL/GenBank/DDBJ databases">
        <authorList>
            <person name="Tagirdzhanova G."/>
        </authorList>
    </citation>
    <scope>NUCLEOTIDE SEQUENCE</scope>
</reference>
<dbReference type="EMBL" id="CAJPDT010000066">
    <property type="protein sequence ID" value="CAF9932637.1"/>
    <property type="molecule type" value="Genomic_DNA"/>
</dbReference>
<dbReference type="PANTHER" id="PTHR23092">
    <property type="entry name" value="POLY(A) RNA POLYMERASE"/>
    <property type="match status" value="1"/>
</dbReference>
<dbReference type="Gene3D" id="1.10.1410.10">
    <property type="match status" value="1"/>
</dbReference>
<dbReference type="CDD" id="cd05402">
    <property type="entry name" value="NT_PAP_TUTase"/>
    <property type="match status" value="1"/>
</dbReference>
<comment type="caution">
    <text evidence="8">The sequence shown here is derived from an EMBL/GenBank/DDBJ whole genome shotgun (WGS) entry which is preliminary data.</text>
</comment>
<dbReference type="OrthoDB" id="273917at2759"/>
<feature type="region of interest" description="Disordered" evidence="5">
    <location>
        <begin position="820"/>
        <end position="869"/>
    </location>
</feature>
<evidence type="ECO:0000259" key="6">
    <source>
        <dbReference type="Pfam" id="PF03828"/>
    </source>
</evidence>
<feature type="region of interest" description="Disordered" evidence="5">
    <location>
        <begin position="912"/>
        <end position="1040"/>
    </location>
</feature>
<dbReference type="InterPro" id="IPR002058">
    <property type="entry name" value="PAP_assoc"/>
</dbReference>
<name>A0A8H3FX40_9LECA</name>
<dbReference type="GO" id="GO:0010605">
    <property type="term" value="P:negative regulation of macromolecule metabolic process"/>
    <property type="evidence" value="ECO:0007669"/>
    <property type="project" value="UniProtKB-ARBA"/>
</dbReference>
<dbReference type="GO" id="GO:1990817">
    <property type="term" value="F:poly(A) RNA polymerase activity"/>
    <property type="evidence" value="ECO:0007669"/>
    <property type="project" value="UniProtKB-EC"/>
</dbReference>
<evidence type="ECO:0000256" key="3">
    <source>
        <dbReference type="ARBA" id="ARBA00022723"/>
    </source>
</evidence>
<feature type="compositionally biased region" description="Basic and acidic residues" evidence="5">
    <location>
        <begin position="389"/>
        <end position="399"/>
    </location>
</feature>
<dbReference type="GO" id="GO:0003729">
    <property type="term" value="F:mRNA binding"/>
    <property type="evidence" value="ECO:0007669"/>
    <property type="project" value="TreeGrafter"/>
</dbReference>
<feature type="region of interest" description="Disordered" evidence="5">
    <location>
        <begin position="774"/>
        <end position="802"/>
    </location>
</feature>
<feature type="compositionally biased region" description="Basic residues" evidence="5">
    <location>
        <begin position="111"/>
        <end position="120"/>
    </location>
</feature>
<dbReference type="InterPro" id="IPR043519">
    <property type="entry name" value="NT_sf"/>
</dbReference>
<dbReference type="Pfam" id="PF22600">
    <property type="entry name" value="MTPAP-like_central"/>
    <property type="match status" value="1"/>
</dbReference>
<feature type="compositionally biased region" description="Polar residues" evidence="5">
    <location>
        <begin position="1020"/>
        <end position="1032"/>
    </location>
</feature>
<dbReference type="GO" id="GO:0031499">
    <property type="term" value="C:TRAMP complex"/>
    <property type="evidence" value="ECO:0007669"/>
    <property type="project" value="TreeGrafter"/>
</dbReference>
<feature type="region of interest" description="Disordered" evidence="5">
    <location>
        <begin position="376"/>
        <end position="417"/>
    </location>
</feature>
<feature type="compositionally biased region" description="Pro residues" evidence="5">
    <location>
        <begin position="19"/>
        <end position="38"/>
    </location>
</feature>
<dbReference type="GO" id="GO:0046872">
    <property type="term" value="F:metal ion binding"/>
    <property type="evidence" value="ECO:0007669"/>
    <property type="project" value="UniProtKB-KW"/>
</dbReference>